<evidence type="ECO:0000313" key="10">
    <source>
        <dbReference type="Proteomes" id="UP001321450"/>
    </source>
</evidence>
<dbReference type="EC" id="2.1.1.171" evidence="3 8"/>
<evidence type="ECO:0000313" key="9">
    <source>
        <dbReference type="EMBL" id="BCX89338.1"/>
    </source>
</evidence>
<dbReference type="AlphaFoldDB" id="A0AAU9C0B3"/>
<dbReference type="EMBL" id="AP024718">
    <property type="protein sequence ID" value="BCX89338.1"/>
    <property type="molecule type" value="Genomic_DNA"/>
</dbReference>
<evidence type="ECO:0000256" key="3">
    <source>
        <dbReference type="ARBA" id="ARBA00012141"/>
    </source>
</evidence>
<keyword evidence="8" id="KW-0698">rRNA processing</keyword>
<dbReference type="GO" id="GO:0003676">
    <property type="term" value="F:nucleic acid binding"/>
    <property type="evidence" value="ECO:0007669"/>
    <property type="project" value="InterPro"/>
</dbReference>
<accession>A0AAU9C0B3</accession>
<dbReference type="PROSITE" id="PS00092">
    <property type="entry name" value="N6_MTASE"/>
    <property type="match status" value="1"/>
</dbReference>
<dbReference type="Pfam" id="PF03602">
    <property type="entry name" value="Cons_hypoth95"/>
    <property type="match status" value="1"/>
</dbReference>
<dbReference type="Gene3D" id="3.40.50.150">
    <property type="entry name" value="Vaccinia Virus protein VP39"/>
    <property type="match status" value="1"/>
</dbReference>
<dbReference type="CDD" id="cd02440">
    <property type="entry name" value="AdoMet_MTases"/>
    <property type="match status" value="1"/>
</dbReference>
<name>A0AAU9C0B3_9GAMM</name>
<dbReference type="RefSeq" id="WP_286291653.1">
    <property type="nucleotide sequence ID" value="NZ_AP024718.1"/>
</dbReference>
<keyword evidence="10" id="KW-1185">Reference proteome</keyword>
<dbReference type="InterPro" id="IPR002052">
    <property type="entry name" value="DNA_methylase_N6_adenine_CS"/>
</dbReference>
<sequence>MAKSSEVRLIAGRWRGRRLRFPAVPGLRPTPGIVRETLFNWLREAVLGARCLDLYAGSGALGLEAASRGAGEVVQVEFHPGVVRHLQATARKLDAEIRVVRADVLRFLRRPPDRPFDIVFLDPPFGRGQVAPVCQSLERGRWLAAAAWIYVEAEAALTPSVPSGWTLWRHKRVGEVGCQLYRRQA</sequence>
<dbReference type="InterPro" id="IPR004398">
    <property type="entry name" value="RNA_MeTrfase_RsmD"/>
</dbReference>
<dbReference type="PANTHER" id="PTHR43542:SF1">
    <property type="entry name" value="METHYLTRANSFERASE"/>
    <property type="match status" value="1"/>
</dbReference>
<gene>
    <name evidence="9" type="ORF">MIN45_P1710</name>
</gene>
<protein>
    <recommendedName>
        <fullName evidence="4 8">Ribosomal RNA small subunit methyltransferase D</fullName>
        <ecNumber evidence="3 8">2.1.1.171</ecNumber>
    </recommendedName>
</protein>
<dbReference type="KEGG" id="meiy:MIN45_P1710"/>
<proteinExistence type="inferred from homology"/>
<reference evidence="10" key="1">
    <citation type="journal article" date="2024" name="Int. J. Syst. Evol. Microbiol.">
        <title>Methylomarinovum tepidoasis sp. nov., a moderately thermophilic methanotroph of the family Methylothermaceae isolated from a deep-sea hydrothermal field.</title>
        <authorList>
            <person name="Hirayama H."/>
            <person name="Takaki Y."/>
            <person name="Abe M."/>
            <person name="Miyazaki M."/>
            <person name="Uematsu K."/>
            <person name="Matsui Y."/>
            <person name="Takai K."/>
        </authorList>
    </citation>
    <scope>NUCLEOTIDE SEQUENCE [LARGE SCALE GENOMIC DNA]</scope>
    <source>
        <strain evidence="10">IN45</strain>
    </source>
</reference>
<evidence type="ECO:0000256" key="8">
    <source>
        <dbReference type="PIRNR" id="PIRNR004553"/>
    </source>
</evidence>
<comment type="function">
    <text evidence="1 8">Specifically methylates the guanine in position 966 of 16S rRNA in the assembled 30S particle.</text>
</comment>
<dbReference type="NCBIfam" id="TIGR00095">
    <property type="entry name" value="16S rRNA (guanine(966)-N(2))-methyltransferase RsmD"/>
    <property type="match status" value="1"/>
</dbReference>
<evidence type="ECO:0000256" key="5">
    <source>
        <dbReference type="ARBA" id="ARBA00022603"/>
    </source>
</evidence>
<keyword evidence="8" id="KW-0949">S-adenosyl-L-methionine</keyword>
<dbReference type="GO" id="GO:0052913">
    <property type="term" value="F:16S rRNA (guanine(966)-N(2))-methyltransferase activity"/>
    <property type="evidence" value="ECO:0007669"/>
    <property type="project" value="UniProtKB-EC"/>
</dbReference>
<comment type="similarity">
    <text evidence="2 8">Belongs to the methyltransferase superfamily. RsmD family.</text>
</comment>
<dbReference type="Proteomes" id="UP001321450">
    <property type="component" value="Chromosome"/>
</dbReference>
<comment type="catalytic activity">
    <reaction evidence="7 8">
        <text>guanosine(966) in 16S rRNA + S-adenosyl-L-methionine = N(2)-methylguanosine(966) in 16S rRNA + S-adenosyl-L-homocysteine + H(+)</text>
        <dbReference type="Rhea" id="RHEA:23548"/>
        <dbReference type="Rhea" id="RHEA-COMP:10211"/>
        <dbReference type="Rhea" id="RHEA-COMP:10212"/>
        <dbReference type="ChEBI" id="CHEBI:15378"/>
        <dbReference type="ChEBI" id="CHEBI:57856"/>
        <dbReference type="ChEBI" id="CHEBI:59789"/>
        <dbReference type="ChEBI" id="CHEBI:74269"/>
        <dbReference type="ChEBI" id="CHEBI:74481"/>
        <dbReference type="EC" id="2.1.1.171"/>
    </reaction>
</comment>
<dbReference type="PANTHER" id="PTHR43542">
    <property type="entry name" value="METHYLTRANSFERASE"/>
    <property type="match status" value="1"/>
</dbReference>
<evidence type="ECO:0000256" key="6">
    <source>
        <dbReference type="ARBA" id="ARBA00022679"/>
    </source>
</evidence>
<evidence type="ECO:0000256" key="7">
    <source>
        <dbReference type="ARBA" id="ARBA00048326"/>
    </source>
</evidence>
<organism evidence="9 10">
    <name type="scientific">Methylomarinovum tepidoasis</name>
    <dbReference type="NCBI Taxonomy" id="2840183"/>
    <lineage>
        <taxon>Bacteria</taxon>
        <taxon>Pseudomonadati</taxon>
        <taxon>Pseudomonadota</taxon>
        <taxon>Gammaproteobacteria</taxon>
        <taxon>Methylococcales</taxon>
        <taxon>Methylothermaceae</taxon>
        <taxon>Methylomarinovum</taxon>
    </lineage>
</organism>
<dbReference type="PIRSF" id="PIRSF004553">
    <property type="entry name" value="CHP00095"/>
    <property type="match status" value="1"/>
</dbReference>
<evidence type="ECO:0000256" key="2">
    <source>
        <dbReference type="ARBA" id="ARBA00005269"/>
    </source>
</evidence>
<dbReference type="SUPFAM" id="SSF53335">
    <property type="entry name" value="S-adenosyl-L-methionine-dependent methyltransferases"/>
    <property type="match status" value="1"/>
</dbReference>
<dbReference type="InterPro" id="IPR029063">
    <property type="entry name" value="SAM-dependent_MTases_sf"/>
</dbReference>
<evidence type="ECO:0000256" key="1">
    <source>
        <dbReference type="ARBA" id="ARBA00002649"/>
    </source>
</evidence>
<keyword evidence="6 8" id="KW-0808">Transferase</keyword>
<keyword evidence="5 8" id="KW-0489">Methyltransferase</keyword>
<evidence type="ECO:0000256" key="4">
    <source>
        <dbReference type="ARBA" id="ARBA00013682"/>
    </source>
</evidence>